<dbReference type="Pfam" id="PF01108">
    <property type="entry name" value="Tissue_fac"/>
    <property type="match status" value="1"/>
</dbReference>
<dbReference type="Proteomes" id="UP000694392">
    <property type="component" value="Unplaced"/>
</dbReference>
<feature type="region of interest" description="Disordered" evidence="1">
    <location>
        <begin position="316"/>
        <end position="336"/>
    </location>
</feature>
<feature type="compositionally biased region" description="Acidic residues" evidence="1">
    <location>
        <begin position="480"/>
        <end position="495"/>
    </location>
</feature>
<dbReference type="PANTHER" id="PTHR20859:SF84">
    <property type="entry name" value="INTERFERON ALPHA_BETA RECEPTOR 2"/>
    <property type="match status" value="1"/>
</dbReference>
<evidence type="ECO:0000313" key="6">
    <source>
        <dbReference type="Proteomes" id="UP000694392"/>
    </source>
</evidence>
<dbReference type="Gene3D" id="2.60.40.10">
    <property type="entry name" value="Immunoglobulins"/>
    <property type="match status" value="2"/>
</dbReference>
<feature type="transmembrane region" description="Helical" evidence="2">
    <location>
        <begin position="249"/>
        <end position="272"/>
    </location>
</feature>
<dbReference type="SUPFAM" id="SSF49265">
    <property type="entry name" value="Fibronectin type III"/>
    <property type="match status" value="2"/>
</dbReference>
<evidence type="ECO:0000313" key="5">
    <source>
        <dbReference type="Ensembl" id="ENSSPUP00000002069.1"/>
    </source>
</evidence>
<keyword evidence="2" id="KW-0472">Membrane</keyword>
<dbReference type="Ensembl" id="ENSSPUT00000002186.1">
    <property type="protein sequence ID" value="ENSSPUP00000002069.1"/>
    <property type="gene ID" value="ENSSPUG00000001609.1"/>
</dbReference>
<dbReference type="PANTHER" id="PTHR20859">
    <property type="entry name" value="INTERFERON/INTERLEUKIN RECEPTOR"/>
    <property type="match status" value="1"/>
</dbReference>
<dbReference type="OMA" id="DWQCTHA"/>
<feature type="region of interest" description="Disordered" evidence="1">
    <location>
        <begin position="475"/>
        <end position="502"/>
    </location>
</feature>
<keyword evidence="2" id="KW-0812">Transmembrane</keyword>
<keyword evidence="2" id="KW-1133">Transmembrane helix</keyword>
<dbReference type="InterPro" id="IPR015373">
    <property type="entry name" value="Interferon/interleukin_rcp_dom"/>
</dbReference>
<evidence type="ECO:0000259" key="4">
    <source>
        <dbReference type="Pfam" id="PF09294"/>
    </source>
</evidence>
<dbReference type="InterPro" id="IPR013783">
    <property type="entry name" value="Ig-like_fold"/>
</dbReference>
<dbReference type="GeneTree" id="ENSGT00510000049322"/>
<evidence type="ECO:0008006" key="7">
    <source>
        <dbReference type="Google" id="ProtNLM"/>
    </source>
</evidence>
<feature type="region of interest" description="Disordered" evidence="1">
    <location>
        <begin position="359"/>
        <end position="405"/>
    </location>
</feature>
<dbReference type="AlphaFoldDB" id="A0A8D0G7Y1"/>
<evidence type="ECO:0000256" key="2">
    <source>
        <dbReference type="SAM" id="Phobius"/>
    </source>
</evidence>
<dbReference type="Pfam" id="PF09294">
    <property type="entry name" value="Interfer-bind"/>
    <property type="match status" value="1"/>
</dbReference>
<dbReference type="GO" id="GO:0042018">
    <property type="term" value="F:interleukin-22 receptor activity"/>
    <property type="evidence" value="ECO:0007669"/>
    <property type="project" value="TreeGrafter"/>
</dbReference>
<evidence type="ECO:0000259" key="3">
    <source>
        <dbReference type="Pfam" id="PF01108"/>
    </source>
</evidence>
<keyword evidence="6" id="KW-1185">Reference proteome</keyword>
<reference evidence="5" key="1">
    <citation type="submission" date="2025-08" db="UniProtKB">
        <authorList>
            <consortium name="Ensembl"/>
        </authorList>
    </citation>
    <scope>IDENTIFICATION</scope>
</reference>
<sequence length="502" mass="55899">MEFLIGPLCLYLLVYISILPPTLYSLAETSVIKQPFNVSMKSQNFQHILSWETGSNSTNSFYYRVRYIKQSSSKEWAIAKSCSNITRLFCNLTEEYEDINSRYVSYVERFTEAGVLKTSFVTLWPFYETSLGPPVVNLSACSSCINVTVKLPYSYCKKEGKVQSLIDVYTELYYEITVKATNPQEKPFQNKMTTTQESSHTVIEGLNPNANYCISVTVAANLNHNSIPSARKCITTRSDSQPSSQPGHVIGPVFGGALVSLTVVALLLGLYVTGFIHFKGKPWPKVLEIARKLHCTVYELFPEEVCSVEVTPKEIKKASREDSYDGDSDSDNGSDCMYTRHGALGNISKYHTKPEAVVEQSVDSMLTESSSQTNPLLDAESEAHQSDAEENESTEEAFYPSFETSGSSAENHACLNVNLNSVMLGISEKTWDDSSTLISCQEDSPEVQDPCATQIPERAFTETIDLQKSDFCKTSHECEPDVSDESDASDSDVDQMGDYIRR</sequence>
<reference evidence="5" key="2">
    <citation type="submission" date="2025-09" db="UniProtKB">
        <authorList>
            <consortium name="Ensembl"/>
        </authorList>
    </citation>
    <scope>IDENTIFICATION</scope>
</reference>
<proteinExistence type="predicted"/>
<dbReference type="InterPro" id="IPR050650">
    <property type="entry name" value="Type-II_Cytokine-TF_Rcpt"/>
</dbReference>
<dbReference type="InterPro" id="IPR003961">
    <property type="entry name" value="FN3_dom"/>
</dbReference>
<organism evidence="5 6">
    <name type="scientific">Sphenodon punctatus</name>
    <name type="common">Tuatara</name>
    <name type="synonym">Hatteria punctata</name>
    <dbReference type="NCBI Taxonomy" id="8508"/>
    <lineage>
        <taxon>Eukaryota</taxon>
        <taxon>Metazoa</taxon>
        <taxon>Chordata</taxon>
        <taxon>Craniata</taxon>
        <taxon>Vertebrata</taxon>
        <taxon>Euteleostomi</taxon>
        <taxon>Lepidosauria</taxon>
        <taxon>Sphenodontia</taxon>
        <taxon>Sphenodontidae</taxon>
        <taxon>Sphenodon</taxon>
    </lineage>
</organism>
<feature type="domain" description="Fibronectin type-III" evidence="3">
    <location>
        <begin position="13"/>
        <end position="108"/>
    </location>
</feature>
<evidence type="ECO:0000256" key="1">
    <source>
        <dbReference type="SAM" id="MobiDB-lite"/>
    </source>
</evidence>
<feature type="domain" description="Interferon/interleukin receptor" evidence="4">
    <location>
        <begin position="129"/>
        <end position="236"/>
    </location>
</feature>
<dbReference type="GO" id="GO:0005886">
    <property type="term" value="C:plasma membrane"/>
    <property type="evidence" value="ECO:0007669"/>
    <property type="project" value="TreeGrafter"/>
</dbReference>
<name>A0A8D0G7Y1_SPHPU</name>
<accession>A0A8D0G7Y1</accession>
<feature type="compositionally biased region" description="Polar residues" evidence="1">
    <location>
        <begin position="361"/>
        <end position="375"/>
    </location>
</feature>
<dbReference type="InterPro" id="IPR036116">
    <property type="entry name" value="FN3_sf"/>
</dbReference>
<protein>
    <recommendedName>
        <fullName evidence="7">Interferon alpha/beta receptor 2</fullName>
    </recommendedName>
</protein>